<evidence type="ECO:0000256" key="2">
    <source>
        <dbReference type="SAM" id="MobiDB-lite"/>
    </source>
</evidence>
<protein>
    <submittedName>
        <fullName evidence="3">Uncharacterized protein</fullName>
    </submittedName>
</protein>
<feature type="coiled-coil region" evidence="1">
    <location>
        <begin position="163"/>
        <end position="229"/>
    </location>
</feature>
<feature type="compositionally biased region" description="Polar residues" evidence="2">
    <location>
        <begin position="77"/>
        <end position="86"/>
    </location>
</feature>
<reference evidence="3 4" key="1">
    <citation type="submission" date="2022-05" db="EMBL/GenBank/DDBJ databases">
        <authorList>
            <consortium name="Genoscope - CEA"/>
            <person name="William W."/>
        </authorList>
    </citation>
    <scope>NUCLEOTIDE SEQUENCE [LARGE SCALE GENOMIC DNA]</scope>
</reference>
<keyword evidence="1" id="KW-0175">Coiled coil</keyword>
<evidence type="ECO:0000313" key="4">
    <source>
        <dbReference type="Proteomes" id="UP001159428"/>
    </source>
</evidence>
<sequence>MSDEFSQCCSRFKDAIKFTQPELRYEAREKEKRVLFTLEIPYPLFREWHKTVQERNVLPRDTSGQDLSSGCEEIEANSPSTSAAENSPTAKRFSYIDLVEKCTFGQCFAFSDDENIRDGIDEALLNIAYKISLDYKKTKGRARKELDNRVRKFHVMEGQTKPVHELYQEIENIQNELQDWKKAYEDLELEKERIYEEMVLAVNQKENETQVLQKTNKELEDYIASLENSVGVSSYQGKPLSTVKNKFRTLKTFISRAEAALWFCSSFGVELVGLTNVEKILFLLDKFCVGDSFYHEISMITDSLPRSYLVKQCRDQLNKMCKIEPLNAKFEGAKVTSAETVFKIHISDFLKQNSDFDPITDKIKINGDGARMTRNSNFILLSFSILQTEESVMSAKGNRTLGIVNGTESYHTIKDSFQSLFNEVNDLTAKGKMNVDGQEIQTELYLGGDYKFILLMLGLKGATSNYACAW</sequence>
<feature type="region of interest" description="Disordered" evidence="2">
    <location>
        <begin position="57"/>
        <end position="86"/>
    </location>
</feature>
<accession>A0AAU9WQW7</accession>
<proteinExistence type="predicted"/>
<gene>
    <name evidence="3" type="ORF">PMEA_00009703</name>
</gene>
<dbReference type="PANTHER" id="PTHR31424:SF3">
    <property type="entry name" value="RING-TYPE DOMAIN-CONTAINING PROTEIN"/>
    <property type="match status" value="1"/>
</dbReference>
<dbReference type="AlphaFoldDB" id="A0AAU9WQW7"/>
<evidence type="ECO:0000256" key="1">
    <source>
        <dbReference type="SAM" id="Coils"/>
    </source>
</evidence>
<name>A0AAU9WQW7_9CNID</name>
<keyword evidence="4" id="KW-1185">Reference proteome</keyword>
<dbReference type="Proteomes" id="UP001159428">
    <property type="component" value="Unassembled WGS sequence"/>
</dbReference>
<evidence type="ECO:0000313" key="3">
    <source>
        <dbReference type="EMBL" id="CAH3122597.1"/>
    </source>
</evidence>
<organism evidence="3 4">
    <name type="scientific">Pocillopora meandrina</name>
    <dbReference type="NCBI Taxonomy" id="46732"/>
    <lineage>
        <taxon>Eukaryota</taxon>
        <taxon>Metazoa</taxon>
        <taxon>Cnidaria</taxon>
        <taxon>Anthozoa</taxon>
        <taxon>Hexacorallia</taxon>
        <taxon>Scleractinia</taxon>
        <taxon>Astrocoeniina</taxon>
        <taxon>Pocilloporidae</taxon>
        <taxon>Pocillopora</taxon>
    </lineage>
</organism>
<comment type="caution">
    <text evidence="3">The sequence shown here is derived from an EMBL/GenBank/DDBJ whole genome shotgun (WGS) entry which is preliminary data.</text>
</comment>
<dbReference type="EMBL" id="CALNXJ010000019">
    <property type="protein sequence ID" value="CAH3122597.1"/>
    <property type="molecule type" value="Genomic_DNA"/>
</dbReference>
<dbReference type="PANTHER" id="PTHR31424">
    <property type="entry name" value="PROTEIN CBG23806"/>
    <property type="match status" value="1"/>
</dbReference>